<reference evidence="1 2" key="1">
    <citation type="submission" date="2022-10" db="EMBL/GenBank/DDBJ databases">
        <title>Comparative genomic analysis of Cohnella hashimotonis sp. nov., isolated from the International Space Station.</title>
        <authorList>
            <person name="Simpson A."/>
            <person name="Venkateswaran K."/>
        </authorList>
    </citation>
    <scope>NUCLEOTIDE SEQUENCE [LARGE SCALE GENOMIC DNA]</scope>
    <source>
        <strain evidence="1 2">DSM 18997</strain>
    </source>
</reference>
<comment type="caution">
    <text evidence="1">The sequence shown here is derived from an EMBL/GenBank/DDBJ whole genome shotgun (WGS) entry which is preliminary data.</text>
</comment>
<evidence type="ECO:0000313" key="1">
    <source>
        <dbReference type="EMBL" id="MDG0792122.1"/>
    </source>
</evidence>
<dbReference type="AlphaFoldDB" id="A0A9X4KKM1"/>
<gene>
    <name evidence="1" type="ORF">OMP38_15555</name>
</gene>
<proteinExistence type="predicted"/>
<dbReference type="Gene3D" id="3.30.450.20">
    <property type="entry name" value="PAS domain"/>
    <property type="match status" value="1"/>
</dbReference>
<keyword evidence="2" id="KW-1185">Reference proteome</keyword>
<protein>
    <submittedName>
        <fullName evidence="1">Cache domain-containing protein</fullName>
    </submittedName>
</protein>
<evidence type="ECO:0000313" key="2">
    <source>
        <dbReference type="Proteomes" id="UP001153387"/>
    </source>
</evidence>
<organism evidence="1 2">
    <name type="scientific">Cohnella ginsengisoli</name>
    <dbReference type="NCBI Taxonomy" id="425004"/>
    <lineage>
        <taxon>Bacteria</taxon>
        <taxon>Bacillati</taxon>
        <taxon>Bacillota</taxon>
        <taxon>Bacilli</taxon>
        <taxon>Bacillales</taxon>
        <taxon>Paenibacillaceae</taxon>
        <taxon>Cohnella</taxon>
    </lineage>
</organism>
<sequence length="196" mass="22269">MDITKSYLAGTKSIYKMQLMPIAYAPNTERPENSQEIFSLFMYDSLEAYNKTDSALIINIKPEWLFQKLELMNARSDDPSNRIFILDQNKEIYSPVAPADEGLSELKDEIYRRIDASNQAVSQFTYKLDGQKQIVNYMANASTDWVIVDIEPYTGVLAQIEQLKKVFITVAAISFSWRSSLPSSCPTSCTIRSTCC</sequence>
<dbReference type="RefSeq" id="WP_277565945.1">
    <property type="nucleotide sequence ID" value="NZ_JAPDHZ010000003.1"/>
</dbReference>
<accession>A0A9X4KKM1</accession>
<dbReference type="EMBL" id="JAPDHZ010000003">
    <property type="protein sequence ID" value="MDG0792122.1"/>
    <property type="molecule type" value="Genomic_DNA"/>
</dbReference>
<name>A0A9X4KKM1_9BACL</name>
<dbReference type="Proteomes" id="UP001153387">
    <property type="component" value="Unassembled WGS sequence"/>
</dbReference>